<gene>
    <name evidence="1" type="ORF">MILVUS5_LOCUS29168</name>
</gene>
<evidence type="ECO:0000313" key="1">
    <source>
        <dbReference type="EMBL" id="CAJ2663823.1"/>
    </source>
</evidence>
<sequence length="871" mass="97507">MKAKSEASLHIQNFYSLVKTQFNCNIKSIRSDNGPEFLLKDFYATNGIIHQCSCVATPQQNGIVERKHQHVLGIARALLFQANLPKIFWTYAVGHAIHIINRLPSPFLKQKTPFQMLYNTLPNIEDLKVFGSLVFAATISSHRQKLDSRSRKCISLGFKPGVKGHILFDLKNKEIFISRDVSFFENIFPYSAKSYTSDISPSSSTHVYNQHAYDDLNFTFPSTHTSHPPCTPSHLPIQNSSPLSHTSPADTNTPLATHVSDNYIESASPSPNNSNTNSPNSPSLSPIIPPPITLRRSTRPSNPPGYLQDFHCNLISTSNNDSIQSTSTSSSECKYPLSSFISYQNLSTSHKHFAFNISTLTEPSSYEEAMHDEQWKNVVNVELAALLKNNTWSMTTLPPNKKAVGCKWVFKLKLHADGSVERHKARLVAKGFTQTEGIDYMDTFSPVVKMTTVRTFMAIAAAQNWPLFQLDVNTAFLHGDLNEEVYMQPPPGLVLDKPDLVCKLQRSLYGLKQASRQWNAKLTETLIASGYKQSKADYSLFTKQSTTGFTAILVYVDDLVLGGTDINEINQLKTLLDAKFSIKDLGSLKYFLGFEVARSHNGISLCQRKYTLDLLQDTGLLATKPCPTPMQPQLQLHKSSGTPISDPTTYRRLIGRLLYLTHSRPEISYAVSKLSQFLDSPTDAHMLAGLHILKFLKNNPGQGLFFSSSSSLTLKGFSDSDWGACPDTRRSTTGFCFFLGSSLISWKSKKQTVVSRSSSEAEYRALAQATCEGQWLLYLLQDFQIQHDSPIIMYCDNKSAMHIASNPVFHERTKHIEIDCHVVRDKVQANILHLLPVSSKSKLQTYSLNLYIQVLSRHYSPSLECLTYIPA</sequence>
<keyword evidence="2" id="KW-1185">Reference proteome</keyword>
<name>A0ACB0L357_TRIPR</name>
<dbReference type="EMBL" id="CASHSV030000409">
    <property type="protein sequence ID" value="CAJ2663823.1"/>
    <property type="molecule type" value="Genomic_DNA"/>
</dbReference>
<reference evidence="1" key="1">
    <citation type="submission" date="2023-10" db="EMBL/GenBank/DDBJ databases">
        <authorList>
            <person name="Rodriguez Cubillos JULIANA M."/>
            <person name="De Vega J."/>
        </authorList>
    </citation>
    <scope>NUCLEOTIDE SEQUENCE</scope>
</reference>
<accession>A0ACB0L357</accession>
<protein>
    <submittedName>
        <fullName evidence="1">Uncharacterized protein</fullName>
    </submittedName>
</protein>
<organism evidence="1 2">
    <name type="scientific">Trifolium pratense</name>
    <name type="common">Red clover</name>
    <dbReference type="NCBI Taxonomy" id="57577"/>
    <lineage>
        <taxon>Eukaryota</taxon>
        <taxon>Viridiplantae</taxon>
        <taxon>Streptophyta</taxon>
        <taxon>Embryophyta</taxon>
        <taxon>Tracheophyta</taxon>
        <taxon>Spermatophyta</taxon>
        <taxon>Magnoliopsida</taxon>
        <taxon>eudicotyledons</taxon>
        <taxon>Gunneridae</taxon>
        <taxon>Pentapetalae</taxon>
        <taxon>rosids</taxon>
        <taxon>fabids</taxon>
        <taxon>Fabales</taxon>
        <taxon>Fabaceae</taxon>
        <taxon>Papilionoideae</taxon>
        <taxon>50 kb inversion clade</taxon>
        <taxon>NPAAA clade</taxon>
        <taxon>Hologalegina</taxon>
        <taxon>IRL clade</taxon>
        <taxon>Trifolieae</taxon>
        <taxon>Trifolium</taxon>
    </lineage>
</organism>
<dbReference type="Proteomes" id="UP001177021">
    <property type="component" value="Unassembled WGS sequence"/>
</dbReference>
<evidence type="ECO:0000313" key="2">
    <source>
        <dbReference type="Proteomes" id="UP001177021"/>
    </source>
</evidence>
<comment type="caution">
    <text evidence="1">The sequence shown here is derived from an EMBL/GenBank/DDBJ whole genome shotgun (WGS) entry which is preliminary data.</text>
</comment>
<proteinExistence type="predicted"/>